<organism evidence="1 2">
    <name type="scientific">Lunatimonas lonarensis</name>
    <dbReference type="NCBI Taxonomy" id="1232681"/>
    <lineage>
        <taxon>Bacteria</taxon>
        <taxon>Pseudomonadati</taxon>
        <taxon>Bacteroidota</taxon>
        <taxon>Cytophagia</taxon>
        <taxon>Cytophagales</taxon>
        <taxon>Cyclobacteriaceae</taxon>
    </lineage>
</organism>
<dbReference type="EMBL" id="AQHR01000050">
    <property type="protein sequence ID" value="EON77640.1"/>
    <property type="molecule type" value="Genomic_DNA"/>
</dbReference>
<evidence type="ECO:0000313" key="1">
    <source>
        <dbReference type="EMBL" id="EON77640.1"/>
    </source>
</evidence>
<accession>R7ZU39</accession>
<sequence length="134" mass="15348">MIVVLFLGAAFHGFAGTNIDVNPENLLTPVDKKGKYAKLDVTTLPMDTPVVVRVRDDAERLVYEFKVTNKGQKEVLVDFNRLKPGLYSLNVLRGENDVVRKIMNIYWDQVVVDNVVVLNRDRGQEGRWPLYMVR</sequence>
<dbReference type="AlphaFoldDB" id="R7ZU39"/>
<name>R7ZU39_9BACT</name>
<comment type="caution">
    <text evidence="1">The sequence shown here is derived from an EMBL/GenBank/DDBJ whole genome shotgun (WGS) entry which is preliminary data.</text>
</comment>
<evidence type="ECO:0000313" key="2">
    <source>
        <dbReference type="Proteomes" id="UP000013909"/>
    </source>
</evidence>
<proteinExistence type="predicted"/>
<evidence type="ECO:0008006" key="3">
    <source>
        <dbReference type="Google" id="ProtNLM"/>
    </source>
</evidence>
<dbReference type="Proteomes" id="UP000013909">
    <property type="component" value="Unassembled WGS sequence"/>
</dbReference>
<gene>
    <name evidence="1" type="ORF">ADIS_1859</name>
</gene>
<keyword evidence="2" id="KW-1185">Reference proteome</keyword>
<reference evidence="1 2" key="1">
    <citation type="submission" date="2013-02" db="EMBL/GenBank/DDBJ databases">
        <title>A novel strain isolated from Lonar lake, Maharashtra, India.</title>
        <authorList>
            <person name="Singh A."/>
        </authorList>
    </citation>
    <scope>NUCLEOTIDE SEQUENCE [LARGE SCALE GENOMIC DNA]</scope>
    <source>
        <strain evidence="1 2">AK24</strain>
    </source>
</reference>
<protein>
    <recommendedName>
        <fullName evidence="3">Secretion system C-terminal sorting domain-containing protein</fullName>
    </recommendedName>
</protein>